<dbReference type="RefSeq" id="WP_021759907.1">
    <property type="nucleotide sequence ID" value="NC_022444.1"/>
</dbReference>
<dbReference type="Proteomes" id="UP000016587">
    <property type="component" value="Chromosome"/>
</dbReference>
<dbReference type="Gene3D" id="3.20.20.70">
    <property type="entry name" value="Aldolase class I"/>
    <property type="match status" value="1"/>
</dbReference>
<dbReference type="Pfam" id="PF04055">
    <property type="entry name" value="Radical_SAM"/>
    <property type="match status" value="1"/>
</dbReference>
<evidence type="ECO:0000313" key="7">
    <source>
        <dbReference type="EMBL" id="AGW13118.1"/>
    </source>
</evidence>
<evidence type="ECO:0000259" key="6">
    <source>
        <dbReference type="Pfam" id="PF04055"/>
    </source>
</evidence>
<evidence type="ECO:0000313" key="8">
    <source>
        <dbReference type="Proteomes" id="UP000016587"/>
    </source>
</evidence>
<dbReference type="OrthoDB" id="5469331at2"/>
<keyword evidence="2" id="KW-0949">S-adenosyl-L-methionine</keyword>
<dbReference type="SUPFAM" id="SSF102114">
    <property type="entry name" value="Radical SAM enzymes"/>
    <property type="match status" value="1"/>
</dbReference>
<dbReference type="PANTHER" id="PTHR11228:SF7">
    <property type="entry name" value="PQQA PEPTIDE CYCLASE"/>
    <property type="match status" value="1"/>
</dbReference>
<evidence type="ECO:0000256" key="4">
    <source>
        <dbReference type="ARBA" id="ARBA00023004"/>
    </source>
</evidence>
<keyword evidence="3" id="KW-0479">Metal-binding</keyword>
<dbReference type="InterPro" id="IPR050377">
    <property type="entry name" value="Radical_SAM_PqqE_MftC-like"/>
</dbReference>
<protein>
    <submittedName>
        <fullName evidence="7">Putative radical SAM protein</fullName>
    </submittedName>
</protein>
<feature type="domain" description="Radical SAM core" evidence="6">
    <location>
        <begin position="6"/>
        <end position="95"/>
    </location>
</feature>
<evidence type="ECO:0000256" key="1">
    <source>
        <dbReference type="ARBA" id="ARBA00001966"/>
    </source>
</evidence>
<dbReference type="InterPro" id="IPR007197">
    <property type="entry name" value="rSAM"/>
</dbReference>
<dbReference type="PANTHER" id="PTHR11228">
    <property type="entry name" value="RADICAL SAM DOMAIN PROTEIN"/>
    <property type="match status" value="1"/>
</dbReference>
<dbReference type="STRING" id="1121448.DGI_1265"/>
<dbReference type="HOGENOM" id="CLU_910968_0_0_7"/>
<dbReference type="PATRIC" id="fig|1121448.10.peg.1259"/>
<keyword evidence="4" id="KW-0408">Iron</keyword>
<dbReference type="EMBL" id="CP006585">
    <property type="protein sequence ID" value="AGW13118.1"/>
    <property type="molecule type" value="Genomic_DNA"/>
</dbReference>
<accession>T2GA24</accession>
<dbReference type="InterPro" id="IPR013785">
    <property type="entry name" value="Aldolase_TIM"/>
</dbReference>
<evidence type="ECO:0000256" key="3">
    <source>
        <dbReference type="ARBA" id="ARBA00022723"/>
    </source>
</evidence>
<keyword evidence="8" id="KW-1185">Reference proteome</keyword>
<dbReference type="GO" id="GO:0046872">
    <property type="term" value="F:metal ion binding"/>
    <property type="evidence" value="ECO:0007669"/>
    <property type="project" value="UniProtKB-KW"/>
</dbReference>
<dbReference type="KEGG" id="dgg:DGI_1265"/>
<proteinExistence type="predicted"/>
<dbReference type="InterPro" id="IPR058240">
    <property type="entry name" value="rSAM_sf"/>
</dbReference>
<dbReference type="SFLD" id="SFLDG01067">
    <property type="entry name" value="SPASM/twitch_domain_containing"/>
    <property type="match status" value="1"/>
</dbReference>
<dbReference type="GO" id="GO:0003824">
    <property type="term" value="F:catalytic activity"/>
    <property type="evidence" value="ECO:0007669"/>
    <property type="project" value="InterPro"/>
</dbReference>
<comment type="cofactor">
    <cofactor evidence="1">
        <name>[4Fe-4S] cluster</name>
        <dbReference type="ChEBI" id="CHEBI:49883"/>
    </cofactor>
</comment>
<dbReference type="CDD" id="cd01335">
    <property type="entry name" value="Radical_SAM"/>
    <property type="match status" value="1"/>
</dbReference>
<dbReference type="SFLD" id="SFLDS00029">
    <property type="entry name" value="Radical_SAM"/>
    <property type="match status" value="1"/>
</dbReference>
<reference evidence="7 8" key="1">
    <citation type="journal article" date="2013" name="J. Bacteriol.">
        <title>Roles of HynAB and Ech, the only two hydrogenases found in the model sulfate reducer Desulfovibrio gigas.</title>
        <authorList>
            <person name="Morais-Silva F.O."/>
            <person name="Santos C.I."/>
            <person name="Rodrigues R."/>
            <person name="Pereira I.A."/>
            <person name="Rodrigues-Pousada C."/>
        </authorList>
    </citation>
    <scope>NUCLEOTIDE SEQUENCE [LARGE SCALE GENOMIC DNA]</scope>
    <source>
        <strain evidence="8">ATCC 19364 / DSM 1382 / NCIMB 9332 / VKM B-1759</strain>
    </source>
</reference>
<dbReference type="GO" id="GO:0051536">
    <property type="term" value="F:iron-sulfur cluster binding"/>
    <property type="evidence" value="ECO:0007669"/>
    <property type="project" value="UniProtKB-KW"/>
</dbReference>
<keyword evidence="5" id="KW-0411">Iron-sulfur</keyword>
<evidence type="ECO:0000256" key="2">
    <source>
        <dbReference type="ARBA" id="ARBA00022691"/>
    </source>
</evidence>
<organism evidence="7 8">
    <name type="scientific">Megalodesulfovibrio gigas (strain ATCC 19364 / DSM 1382 / NCIMB 9332 / VKM B-1759)</name>
    <name type="common">Desulfovibrio gigas</name>
    <dbReference type="NCBI Taxonomy" id="1121448"/>
    <lineage>
        <taxon>Bacteria</taxon>
        <taxon>Pseudomonadati</taxon>
        <taxon>Thermodesulfobacteriota</taxon>
        <taxon>Desulfovibrionia</taxon>
        <taxon>Desulfovibrionales</taxon>
        <taxon>Desulfovibrionaceae</taxon>
        <taxon>Megalodesulfovibrio</taxon>
    </lineage>
</organism>
<gene>
    <name evidence="7" type="ORF">DGI_1265</name>
</gene>
<dbReference type="eggNOG" id="COG0535">
    <property type="taxonomic scope" value="Bacteria"/>
</dbReference>
<name>T2GA24_MEGG1</name>
<sequence>MINLFVTYRCNLACPYCFARPLAARHPGDITPERFAAFLDWASRAAVPAVAFLGGEPTLHPHLAAMIQATAEAGMAAVLFSNGLFSRELVRRLAPQVSNFVINYNNPECYARGQQEMLHGTLSTLRELGARITFSKNFSPQLSAWDYLMDAIERYGVSAVRYDISRPAADAANDFCRPEDARRMLGRVVDFVRACEARGVRTGLDCSIRLCDLDTADRRYLEQVSMKFRGICHPSMDVHPDLSASYCLPMHDVQVPDVTAFADAAALMRHFAQTVRPLRTGHAPAGCAECEEYLRRCQGGCLALLRAQAPAVHKEYLP</sequence>
<dbReference type="AlphaFoldDB" id="T2GA24"/>
<evidence type="ECO:0000256" key="5">
    <source>
        <dbReference type="ARBA" id="ARBA00023014"/>
    </source>
</evidence>
<reference evidence="8" key="2">
    <citation type="submission" date="2013-07" db="EMBL/GenBank/DDBJ databases">
        <authorList>
            <person name="Morais-Silva F.O."/>
            <person name="Rezende A.M."/>
            <person name="Pimentel C."/>
            <person name="Resende D.M."/>
            <person name="Santos C.I."/>
            <person name="Clemente C."/>
            <person name="de Oliveira L.M."/>
            <person name="da Silva S.M."/>
            <person name="Costa D.A."/>
            <person name="Varela-Raposo A."/>
            <person name="Horacio E.C.A."/>
            <person name="Matos M."/>
            <person name="Flores O."/>
            <person name="Ruiz J.C."/>
            <person name="Rodrigues-Pousada C."/>
        </authorList>
    </citation>
    <scope>NUCLEOTIDE SEQUENCE [LARGE SCALE GENOMIC DNA]</scope>
    <source>
        <strain evidence="8">ATCC 19364 / DSM 1382 / NCIMB 9332 / VKM B-1759</strain>
    </source>
</reference>